<dbReference type="AlphaFoldDB" id="A0A022QGL7"/>
<dbReference type="Pfam" id="PF01397">
    <property type="entry name" value="Terpene_synth"/>
    <property type="match status" value="1"/>
</dbReference>
<dbReference type="FunFam" id="1.10.600.10:FF:000007">
    <property type="entry name" value="Isoprene synthase, chloroplastic"/>
    <property type="match status" value="1"/>
</dbReference>
<dbReference type="InterPro" id="IPR036965">
    <property type="entry name" value="Terpene_synth_N_sf"/>
</dbReference>
<dbReference type="InterPro" id="IPR050148">
    <property type="entry name" value="Terpene_synthase-like"/>
</dbReference>
<evidence type="ECO:0000313" key="6">
    <source>
        <dbReference type="Proteomes" id="UP000030748"/>
    </source>
</evidence>
<sequence length="547" mass="63889">IITMEETRRSGNYGTSIWDHDYVQSLTTPYTDNKYIEQVEKLKKQVQIIIDETENHTLAQLELIDNLQRFDISNHFEDSIKKILGDIYRDEFDDSKHMQHLHVTSLKFRLLRQNGFLVPQEVFGSFLDKEGNFKECFAGDVKGVLSLYEASFLSVEGERILDSAKKFSTRHLIEKVKQVEDAILAEKVRHALELPLHWRVQKLEARWFMNIYNGDPILLQLAALDFNMVQTIYQDEIKQLSRWHKETGLADKLGFARNRLPESYLWAVGFTPEPQFRFSREIMTKIAVMIVIMDDTYDVYGTMDELEIFTEMVERWDINALDRLPEYMRISFLALFNCANELAYKILRDQGLNIISKLRKLWAELSRAYYQEAKWFHSGYRPSTNEYINVAWLTIPGPVLLFHGYFCVTNPINTKELHFLEQYPGIIRWPGIVLRLLGDLGTSSAEIKRGDVPKYIECYMHETCCSEEDAREYIKKDLIDDLLKKMNKEILFMDKPIKNFQTTAMNLVRIGFSFYQFGDGFGSPYSDTKRNLVSLLVEPIPIPSTSS</sequence>
<proteinExistence type="predicted"/>
<dbReference type="InterPro" id="IPR034741">
    <property type="entry name" value="Terpene_cyclase-like_1_C"/>
</dbReference>
<evidence type="ECO:0000256" key="1">
    <source>
        <dbReference type="ARBA" id="ARBA00001946"/>
    </source>
</evidence>
<dbReference type="InterPro" id="IPR001906">
    <property type="entry name" value="Terpene_synth_N"/>
</dbReference>
<dbReference type="SUPFAM" id="SSF48239">
    <property type="entry name" value="Terpenoid cyclases/Protein prenyltransferases"/>
    <property type="match status" value="1"/>
</dbReference>
<dbReference type="PANTHER" id="PTHR31225">
    <property type="entry name" value="OS04G0344100 PROTEIN-RELATED"/>
    <property type="match status" value="1"/>
</dbReference>
<dbReference type="PANTHER" id="PTHR31225:SF256">
    <property type="entry name" value="(-)-ALPHA-TERPINEOL SYNTHASE-LIKE"/>
    <property type="match status" value="1"/>
</dbReference>
<reference evidence="5 6" key="1">
    <citation type="journal article" date="2013" name="Proc. Natl. Acad. Sci. U.S.A.">
        <title>Fine-scale variation in meiotic recombination in Mimulus inferred from population shotgun sequencing.</title>
        <authorList>
            <person name="Hellsten U."/>
            <person name="Wright K.M."/>
            <person name="Jenkins J."/>
            <person name="Shu S."/>
            <person name="Yuan Y."/>
            <person name="Wessler S.R."/>
            <person name="Schmutz J."/>
            <person name="Willis J.H."/>
            <person name="Rokhsar D.S."/>
        </authorList>
    </citation>
    <scope>NUCLEOTIDE SEQUENCE [LARGE SCALE GENOMIC DNA]</scope>
    <source>
        <strain evidence="6">cv. DUN x IM62</strain>
    </source>
</reference>
<dbReference type="InterPro" id="IPR044814">
    <property type="entry name" value="Terpene_cyclase_plant_C1"/>
</dbReference>
<dbReference type="CDD" id="cd00684">
    <property type="entry name" value="Terpene_cyclase_plant_C1"/>
    <property type="match status" value="1"/>
</dbReference>
<dbReference type="GO" id="GO:0000287">
    <property type="term" value="F:magnesium ion binding"/>
    <property type="evidence" value="ECO:0007669"/>
    <property type="project" value="InterPro"/>
</dbReference>
<dbReference type="SUPFAM" id="SSF48576">
    <property type="entry name" value="Terpenoid synthases"/>
    <property type="match status" value="1"/>
</dbReference>
<dbReference type="GO" id="GO:0046246">
    <property type="term" value="P:terpene biosynthetic process"/>
    <property type="evidence" value="ECO:0000318"/>
    <property type="project" value="GO_Central"/>
</dbReference>
<organism evidence="5 6">
    <name type="scientific">Erythranthe guttata</name>
    <name type="common">Yellow monkey flower</name>
    <name type="synonym">Mimulus guttatus</name>
    <dbReference type="NCBI Taxonomy" id="4155"/>
    <lineage>
        <taxon>Eukaryota</taxon>
        <taxon>Viridiplantae</taxon>
        <taxon>Streptophyta</taxon>
        <taxon>Embryophyta</taxon>
        <taxon>Tracheophyta</taxon>
        <taxon>Spermatophyta</taxon>
        <taxon>Magnoliopsida</taxon>
        <taxon>eudicotyledons</taxon>
        <taxon>Gunneridae</taxon>
        <taxon>Pentapetalae</taxon>
        <taxon>asterids</taxon>
        <taxon>lamiids</taxon>
        <taxon>Lamiales</taxon>
        <taxon>Phrymaceae</taxon>
        <taxon>Erythranthe</taxon>
    </lineage>
</organism>
<evidence type="ECO:0000259" key="4">
    <source>
        <dbReference type="Pfam" id="PF03936"/>
    </source>
</evidence>
<comment type="cofactor">
    <cofactor evidence="1">
        <name>Mg(2+)</name>
        <dbReference type="ChEBI" id="CHEBI:18420"/>
    </cofactor>
</comment>
<evidence type="ECO:0000313" key="5">
    <source>
        <dbReference type="EMBL" id="EYU27857.1"/>
    </source>
</evidence>
<dbReference type="EMBL" id="KI631456">
    <property type="protein sequence ID" value="EYU27857.1"/>
    <property type="molecule type" value="Genomic_DNA"/>
</dbReference>
<feature type="non-terminal residue" evidence="5">
    <location>
        <position position="1"/>
    </location>
</feature>
<dbReference type="Pfam" id="PF03936">
    <property type="entry name" value="Terpene_synth_C"/>
    <property type="match status" value="1"/>
</dbReference>
<evidence type="ECO:0000259" key="3">
    <source>
        <dbReference type="Pfam" id="PF01397"/>
    </source>
</evidence>
<gene>
    <name evidence="5" type="ORF">MIMGU_mgv1a020580mg</name>
</gene>
<feature type="domain" description="Terpene synthase metal-binding" evidence="4">
    <location>
        <begin position="245"/>
        <end position="478"/>
    </location>
</feature>
<protein>
    <submittedName>
        <fullName evidence="5">Uncharacterized protein</fullName>
    </submittedName>
</protein>
<dbReference type="FunFam" id="1.50.10.130:FF:000001">
    <property type="entry name" value="Isoprene synthase, chloroplastic"/>
    <property type="match status" value="1"/>
</dbReference>
<dbReference type="eggNOG" id="ENOG502QUH3">
    <property type="taxonomic scope" value="Eukaryota"/>
</dbReference>
<dbReference type="InterPro" id="IPR005630">
    <property type="entry name" value="Terpene_synthase_metal-bd"/>
</dbReference>
<name>A0A022QGL7_ERYGU</name>
<dbReference type="GO" id="GO:0016102">
    <property type="term" value="P:diterpenoid biosynthetic process"/>
    <property type="evidence" value="ECO:0007669"/>
    <property type="project" value="InterPro"/>
</dbReference>
<dbReference type="SFLD" id="SFLDG01019">
    <property type="entry name" value="Terpene_Cyclase_Like_1_C_Termi"/>
    <property type="match status" value="1"/>
</dbReference>
<dbReference type="GO" id="GO:0010333">
    <property type="term" value="F:terpene synthase activity"/>
    <property type="evidence" value="ECO:0000318"/>
    <property type="project" value="GO_Central"/>
</dbReference>
<dbReference type="Gene3D" id="1.50.10.130">
    <property type="entry name" value="Terpene synthase, N-terminal domain"/>
    <property type="match status" value="1"/>
</dbReference>
<evidence type="ECO:0000256" key="2">
    <source>
        <dbReference type="ARBA" id="ARBA00022723"/>
    </source>
</evidence>
<dbReference type="Gene3D" id="1.10.600.10">
    <property type="entry name" value="Farnesyl Diphosphate Synthase"/>
    <property type="match status" value="1"/>
</dbReference>
<dbReference type="InterPro" id="IPR008949">
    <property type="entry name" value="Isoprenoid_synthase_dom_sf"/>
</dbReference>
<feature type="domain" description="Terpene synthase N-terminal" evidence="3">
    <location>
        <begin position="17"/>
        <end position="192"/>
    </location>
</feature>
<keyword evidence="6" id="KW-1185">Reference proteome</keyword>
<dbReference type="SFLD" id="SFLDS00005">
    <property type="entry name" value="Isoprenoid_Synthase_Type_I"/>
    <property type="match status" value="1"/>
</dbReference>
<accession>A0A022QGL7</accession>
<keyword evidence="2" id="KW-0479">Metal-binding</keyword>
<dbReference type="Proteomes" id="UP000030748">
    <property type="component" value="Unassembled WGS sequence"/>
</dbReference>
<dbReference type="InterPro" id="IPR008930">
    <property type="entry name" value="Terpenoid_cyclase/PrenylTrfase"/>
</dbReference>
<dbReference type="STRING" id="4155.A0A022QGL7"/>